<feature type="compositionally biased region" description="Polar residues" evidence="1">
    <location>
        <begin position="1"/>
        <end position="10"/>
    </location>
</feature>
<keyword evidence="3" id="KW-1185">Reference proteome</keyword>
<proteinExistence type="predicted"/>
<dbReference type="EMBL" id="BGZK01000010">
    <property type="protein sequence ID" value="GBP03394.1"/>
    <property type="molecule type" value="Genomic_DNA"/>
</dbReference>
<dbReference type="Proteomes" id="UP000299102">
    <property type="component" value="Unassembled WGS sequence"/>
</dbReference>
<dbReference type="AlphaFoldDB" id="A0A4C1SN36"/>
<feature type="region of interest" description="Disordered" evidence="1">
    <location>
        <begin position="1"/>
        <end position="33"/>
    </location>
</feature>
<sequence>MDSAAQTAATSLGGARGGATCGRPGAAHLSPPARSHTPAFGALIDAISAYLSSVYGAVGNYRILAIARRSDHVETKSCLRFKSKT</sequence>
<evidence type="ECO:0000256" key="1">
    <source>
        <dbReference type="SAM" id="MobiDB-lite"/>
    </source>
</evidence>
<evidence type="ECO:0000313" key="3">
    <source>
        <dbReference type="Proteomes" id="UP000299102"/>
    </source>
</evidence>
<name>A0A4C1SN36_EUMVA</name>
<evidence type="ECO:0000313" key="2">
    <source>
        <dbReference type="EMBL" id="GBP03394.1"/>
    </source>
</evidence>
<gene>
    <name evidence="2" type="ORF">EVAR_101774_1</name>
</gene>
<comment type="caution">
    <text evidence="2">The sequence shown here is derived from an EMBL/GenBank/DDBJ whole genome shotgun (WGS) entry which is preliminary data.</text>
</comment>
<protein>
    <submittedName>
        <fullName evidence="2">Uncharacterized protein</fullName>
    </submittedName>
</protein>
<organism evidence="2 3">
    <name type="scientific">Eumeta variegata</name>
    <name type="common">Bagworm moth</name>
    <name type="synonym">Eumeta japonica</name>
    <dbReference type="NCBI Taxonomy" id="151549"/>
    <lineage>
        <taxon>Eukaryota</taxon>
        <taxon>Metazoa</taxon>
        <taxon>Ecdysozoa</taxon>
        <taxon>Arthropoda</taxon>
        <taxon>Hexapoda</taxon>
        <taxon>Insecta</taxon>
        <taxon>Pterygota</taxon>
        <taxon>Neoptera</taxon>
        <taxon>Endopterygota</taxon>
        <taxon>Lepidoptera</taxon>
        <taxon>Glossata</taxon>
        <taxon>Ditrysia</taxon>
        <taxon>Tineoidea</taxon>
        <taxon>Psychidae</taxon>
        <taxon>Oiketicinae</taxon>
        <taxon>Eumeta</taxon>
    </lineage>
</organism>
<reference evidence="2 3" key="1">
    <citation type="journal article" date="2019" name="Commun. Biol.">
        <title>The bagworm genome reveals a unique fibroin gene that provides high tensile strength.</title>
        <authorList>
            <person name="Kono N."/>
            <person name="Nakamura H."/>
            <person name="Ohtoshi R."/>
            <person name="Tomita M."/>
            <person name="Numata K."/>
            <person name="Arakawa K."/>
        </authorList>
    </citation>
    <scope>NUCLEOTIDE SEQUENCE [LARGE SCALE GENOMIC DNA]</scope>
</reference>
<accession>A0A4C1SN36</accession>